<evidence type="ECO:0000256" key="8">
    <source>
        <dbReference type="ARBA" id="ARBA00023136"/>
    </source>
</evidence>
<dbReference type="SUPFAM" id="SSF161098">
    <property type="entry name" value="MetI-like"/>
    <property type="match status" value="1"/>
</dbReference>
<dbReference type="AlphaFoldDB" id="A0A1G4Y7V3"/>
<dbReference type="PROSITE" id="PS50928">
    <property type="entry name" value="ABC_TM1"/>
    <property type="match status" value="1"/>
</dbReference>
<evidence type="ECO:0000259" key="10">
    <source>
        <dbReference type="PROSITE" id="PS50928"/>
    </source>
</evidence>
<feature type="domain" description="ABC transmembrane type-1" evidence="10">
    <location>
        <begin position="85"/>
        <end position="278"/>
    </location>
</feature>
<evidence type="ECO:0000256" key="7">
    <source>
        <dbReference type="ARBA" id="ARBA00022989"/>
    </source>
</evidence>
<dbReference type="EMBL" id="FMUH01000003">
    <property type="protein sequence ID" value="SCX49469.1"/>
    <property type="molecule type" value="Genomic_DNA"/>
</dbReference>
<dbReference type="GO" id="GO:0022857">
    <property type="term" value="F:transmembrane transporter activity"/>
    <property type="evidence" value="ECO:0007669"/>
    <property type="project" value="InterPro"/>
</dbReference>
<dbReference type="InterPro" id="IPR000515">
    <property type="entry name" value="MetI-like"/>
</dbReference>
<sequence length="295" mass="31758">MAVRGRRRPGAELSLPAPSALELDRRAFRARRSRRSTLVALGSTLVFAVVAYLVITRSPGWPRVQSTFFSLDNARAAFPDILRGLWLNVQVLVIGGLCVVVLGLGLAVLRTLRGPAFAPLRLLATGYVDVFRGMPLIITLYLVGFGLPALRLQGVPTSPFILGTAAIVLTYSAYVAEVFRAGIESVHPSQRAAARSLGLTHRQMMRIVVLPQAVRNVTPALLNDFVALQKDVGLISVLGAIDAVRAAQIEVGQTFNFTPYVVAGLLFVLLAVPSARIADTVSARARRRQQSGSVL</sequence>
<evidence type="ECO:0000256" key="3">
    <source>
        <dbReference type="ARBA" id="ARBA00022448"/>
    </source>
</evidence>
<dbReference type="STRING" id="1960309.SAMN03159343_2200"/>
<dbReference type="CDD" id="cd06261">
    <property type="entry name" value="TM_PBP2"/>
    <property type="match status" value="1"/>
</dbReference>
<feature type="transmembrane region" description="Helical" evidence="9">
    <location>
        <begin position="130"/>
        <end position="150"/>
    </location>
</feature>
<evidence type="ECO:0000256" key="4">
    <source>
        <dbReference type="ARBA" id="ARBA00022475"/>
    </source>
</evidence>
<dbReference type="Pfam" id="PF00528">
    <property type="entry name" value="BPD_transp_1"/>
    <property type="match status" value="1"/>
</dbReference>
<dbReference type="RefSeq" id="WP_207798427.1">
    <property type="nucleotide sequence ID" value="NZ_FMUH01000003.1"/>
</dbReference>
<dbReference type="Proteomes" id="UP000198981">
    <property type="component" value="Unassembled WGS sequence"/>
</dbReference>
<keyword evidence="4" id="KW-1003">Cell membrane</keyword>
<dbReference type="NCBIfam" id="TIGR01726">
    <property type="entry name" value="HEQRo_perm_3TM"/>
    <property type="match status" value="1"/>
</dbReference>
<dbReference type="InterPro" id="IPR035906">
    <property type="entry name" value="MetI-like_sf"/>
</dbReference>
<dbReference type="PANTHER" id="PTHR30614:SF20">
    <property type="entry name" value="GLUTAMINE TRANSPORT SYSTEM PERMEASE PROTEIN GLNP"/>
    <property type="match status" value="1"/>
</dbReference>
<evidence type="ECO:0000313" key="12">
    <source>
        <dbReference type="Proteomes" id="UP000198981"/>
    </source>
</evidence>
<keyword evidence="6" id="KW-0029">Amino-acid transport</keyword>
<dbReference type="GO" id="GO:0043190">
    <property type="term" value="C:ATP-binding cassette (ABC) transporter complex"/>
    <property type="evidence" value="ECO:0007669"/>
    <property type="project" value="InterPro"/>
</dbReference>
<evidence type="ECO:0000256" key="6">
    <source>
        <dbReference type="ARBA" id="ARBA00022970"/>
    </source>
</evidence>
<name>A0A1G4Y7V3_9ACTN</name>
<gene>
    <name evidence="11" type="ORF">SAMN03159343_2200</name>
</gene>
<keyword evidence="5 9" id="KW-0812">Transmembrane</keyword>
<keyword evidence="12" id="KW-1185">Reference proteome</keyword>
<organism evidence="11 12">
    <name type="scientific">Klenkia marina</name>
    <dbReference type="NCBI Taxonomy" id="1960309"/>
    <lineage>
        <taxon>Bacteria</taxon>
        <taxon>Bacillati</taxon>
        <taxon>Actinomycetota</taxon>
        <taxon>Actinomycetes</taxon>
        <taxon>Geodermatophilales</taxon>
        <taxon>Geodermatophilaceae</taxon>
        <taxon>Klenkia</taxon>
    </lineage>
</organism>
<evidence type="ECO:0000313" key="11">
    <source>
        <dbReference type="EMBL" id="SCX49469.1"/>
    </source>
</evidence>
<proteinExistence type="inferred from homology"/>
<dbReference type="InterPro" id="IPR043429">
    <property type="entry name" value="ArtM/GltK/GlnP/TcyL/YhdX-like"/>
</dbReference>
<comment type="similarity">
    <text evidence="2">Belongs to the binding-protein-dependent transport system permease family. HisMQ subfamily.</text>
</comment>
<keyword evidence="7 9" id="KW-1133">Transmembrane helix</keyword>
<keyword evidence="3 9" id="KW-0813">Transport</keyword>
<evidence type="ECO:0000256" key="2">
    <source>
        <dbReference type="ARBA" id="ARBA00010072"/>
    </source>
</evidence>
<reference evidence="12" key="1">
    <citation type="submission" date="2016-10" db="EMBL/GenBank/DDBJ databases">
        <authorList>
            <person name="Varghese N."/>
            <person name="Submissions S."/>
        </authorList>
    </citation>
    <scope>NUCLEOTIDE SEQUENCE [LARGE SCALE GENOMIC DNA]</scope>
    <source>
        <strain evidence="12">DSM 45722</strain>
    </source>
</reference>
<protein>
    <submittedName>
        <fullName evidence="11">Amino acid ABC transporter membrane protein, PAAT family (TC 3.A.1.3.-)</fullName>
    </submittedName>
</protein>
<evidence type="ECO:0000256" key="9">
    <source>
        <dbReference type="RuleBase" id="RU363032"/>
    </source>
</evidence>
<accession>A0A1G4Y7V3</accession>
<evidence type="ECO:0000256" key="5">
    <source>
        <dbReference type="ARBA" id="ARBA00022692"/>
    </source>
</evidence>
<feature type="transmembrane region" description="Helical" evidence="9">
    <location>
        <begin position="257"/>
        <end position="278"/>
    </location>
</feature>
<dbReference type="GO" id="GO:0006865">
    <property type="term" value="P:amino acid transport"/>
    <property type="evidence" value="ECO:0007669"/>
    <property type="project" value="UniProtKB-KW"/>
</dbReference>
<evidence type="ECO:0000256" key="1">
    <source>
        <dbReference type="ARBA" id="ARBA00004651"/>
    </source>
</evidence>
<keyword evidence="8 9" id="KW-0472">Membrane</keyword>
<dbReference type="Gene3D" id="1.10.3720.10">
    <property type="entry name" value="MetI-like"/>
    <property type="match status" value="1"/>
</dbReference>
<feature type="transmembrane region" description="Helical" evidence="9">
    <location>
        <begin position="36"/>
        <end position="55"/>
    </location>
</feature>
<feature type="transmembrane region" description="Helical" evidence="9">
    <location>
        <begin position="85"/>
        <end position="109"/>
    </location>
</feature>
<dbReference type="InterPro" id="IPR010065">
    <property type="entry name" value="AA_ABC_transptr_permease_3TM"/>
</dbReference>
<dbReference type="PANTHER" id="PTHR30614">
    <property type="entry name" value="MEMBRANE COMPONENT OF AMINO ACID ABC TRANSPORTER"/>
    <property type="match status" value="1"/>
</dbReference>
<comment type="subcellular location">
    <subcellularLocation>
        <location evidence="1 9">Cell membrane</location>
        <topology evidence="1 9">Multi-pass membrane protein</topology>
    </subcellularLocation>
</comment>